<accession>A0ABQ0JZX0</accession>
<dbReference type="InterPro" id="IPR015421">
    <property type="entry name" value="PyrdxlP-dep_Trfase_major"/>
</dbReference>
<comment type="caution">
    <text evidence="2">The sequence shown here is derived from an EMBL/GenBank/DDBJ whole genome shotgun (WGS) entry which is preliminary data.</text>
</comment>
<sequence>MAEGMSLVANGLSFNKDDIVLITDHEHEGGNLMWYLQRDRYKDLNISVIEVSLIVCIVGVNRSLLACFRWLGGKYNKKDF</sequence>
<evidence type="ECO:0000313" key="2">
    <source>
        <dbReference type="EMBL" id="GAN34236.1"/>
    </source>
</evidence>
<feature type="transmembrane region" description="Helical" evidence="1">
    <location>
        <begin position="44"/>
        <end position="68"/>
    </location>
</feature>
<dbReference type="Gene3D" id="3.40.640.10">
    <property type="entry name" value="Type I PLP-dependent aspartate aminotransferase-like (Major domain)"/>
    <property type="match status" value="1"/>
</dbReference>
<proteinExistence type="predicted"/>
<keyword evidence="1" id="KW-0472">Membrane</keyword>
<name>A0ABQ0JZX0_9BACT</name>
<keyword evidence="1" id="KW-1133">Transmembrane helix</keyword>
<dbReference type="Proteomes" id="UP000032309">
    <property type="component" value="Unassembled WGS sequence"/>
</dbReference>
<keyword evidence="1" id="KW-0812">Transmembrane</keyword>
<evidence type="ECO:0000313" key="3">
    <source>
        <dbReference type="Proteomes" id="UP000032309"/>
    </source>
</evidence>
<gene>
    <name evidence="2" type="ORF">BROSI_A2772</name>
</gene>
<dbReference type="EMBL" id="BAFN01000001">
    <property type="protein sequence ID" value="GAN34236.1"/>
    <property type="molecule type" value="Genomic_DNA"/>
</dbReference>
<evidence type="ECO:0000256" key="1">
    <source>
        <dbReference type="SAM" id="Phobius"/>
    </source>
</evidence>
<reference evidence="3" key="1">
    <citation type="journal article" date="2015" name="Genome Announc.">
        <title>Draft Genome Sequence of an Anaerobic Ammonium-Oxidizing Bacterium, "Candidatus Brocadia sinica".</title>
        <authorList>
            <person name="Oshiki M."/>
            <person name="Shinyako-Hata K."/>
            <person name="Satoh H."/>
            <person name="Okabe S."/>
        </authorList>
    </citation>
    <scope>NUCLEOTIDE SEQUENCE [LARGE SCALE GENOMIC DNA]</scope>
    <source>
        <strain evidence="3">JPN1</strain>
    </source>
</reference>
<keyword evidence="3" id="KW-1185">Reference proteome</keyword>
<protein>
    <submittedName>
        <fullName evidence="2">Uncharacterized protein</fullName>
    </submittedName>
</protein>
<organism evidence="2 3">
    <name type="scientific">Candidatus Brocadia sinica JPN1</name>
    <dbReference type="NCBI Taxonomy" id="1197129"/>
    <lineage>
        <taxon>Bacteria</taxon>
        <taxon>Pseudomonadati</taxon>
        <taxon>Planctomycetota</taxon>
        <taxon>Candidatus Brocadiia</taxon>
        <taxon>Candidatus Brocadiales</taxon>
        <taxon>Candidatus Brocadiaceae</taxon>
        <taxon>Candidatus Brocadia</taxon>
    </lineage>
</organism>